<gene>
    <name evidence="3" type="ORF">RND71_038017</name>
</gene>
<accession>A0AAE1QZ92</accession>
<dbReference type="GO" id="GO:0010268">
    <property type="term" value="P:brassinosteroid homeostasis"/>
    <property type="evidence" value="ECO:0007669"/>
    <property type="project" value="TreeGrafter"/>
</dbReference>
<organism evidence="3 4">
    <name type="scientific">Anisodus tanguticus</name>
    <dbReference type="NCBI Taxonomy" id="243964"/>
    <lineage>
        <taxon>Eukaryota</taxon>
        <taxon>Viridiplantae</taxon>
        <taxon>Streptophyta</taxon>
        <taxon>Embryophyta</taxon>
        <taxon>Tracheophyta</taxon>
        <taxon>Spermatophyta</taxon>
        <taxon>Magnoliopsida</taxon>
        <taxon>eudicotyledons</taxon>
        <taxon>Gunneridae</taxon>
        <taxon>Pentapetalae</taxon>
        <taxon>asterids</taxon>
        <taxon>lamiids</taxon>
        <taxon>Solanales</taxon>
        <taxon>Solanaceae</taxon>
        <taxon>Solanoideae</taxon>
        <taxon>Hyoscyameae</taxon>
        <taxon>Anisodus</taxon>
    </lineage>
</organism>
<evidence type="ECO:0000313" key="4">
    <source>
        <dbReference type="Proteomes" id="UP001291623"/>
    </source>
</evidence>
<sequence length="145" mass="16452">MEFSFNVIVKQVLGLTPNDPQSATVLQDFLAFMRGLISLPLYIPGTPYARAVQVINEALRYVNVVKFVHRKALKDVKFRDYVIPAGWKVLPVFSAVHLDSSVHANALQFNPWRWEAPHYDGSSNNNIKIRKSNAMSAHEDLFLRG</sequence>
<name>A0AAE1QZ92_9SOLA</name>
<protein>
    <recommendedName>
        <fullName evidence="5">Cytochrome P450</fullName>
    </recommendedName>
</protein>
<dbReference type="Proteomes" id="UP001291623">
    <property type="component" value="Unassembled WGS sequence"/>
</dbReference>
<dbReference type="GO" id="GO:0005506">
    <property type="term" value="F:iron ion binding"/>
    <property type="evidence" value="ECO:0007669"/>
    <property type="project" value="InterPro"/>
</dbReference>
<dbReference type="GO" id="GO:0016132">
    <property type="term" value="P:brassinosteroid biosynthetic process"/>
    <property type="evidence" value="ECO:0007669"/>
    <property type="project" value="TreeGrafter"/>
</dbReference>
<reference evidence="3" key="1">
    <citation type="submission" date="2023-12" db="EMBL/GenBank/DDBJ databases">
        <title>Genome assembly of Anisodus tanguticus.</title>
        <authorList>
            <person name="Wang Y.-J."/>
        </authorList>
    </citation>
    <scope>NUCLEOTIDE SEQUENCE</scope>
    <source>
        <strain evidence="3">KB-2021</strain>
        <tissue evidence="3">Leaf</tissue>
    </source>
</reference>
<dbReference type="AlphaFoldDB" id="A0AAE1QZ92"/>
<keyword evidence="4" id="KW-1185">Reference proteome</keyword>
<dbReference type="EMBL" id="JAVYJV010000021">
    <property type="protein sequence ID" value="KAK4342201.1"/>
    <property type="molecule type" value="Genomic_DNA"/>
</dbReference>
<dbReference type="GO" id="GO:0016705">
    <property type="term" value="F:oxidoreductase activity, acting on paired donors, with incorporation or reduction of molecular oxygen"/>
    <property type="evidence" value="ECO:0007669"/>
    <property type="project" value="InterPro"/>
</dbReference>
<dbReference type="GO" id="GO:0020037">
    <property type="term" value="F:heme binding"/>
    <property type="evidence" value="ECO:0007669"/>
    <property type="project" value="InterPro"/>
</dbReference>
<dbReference type="InterPro" id="IPR036396">
    <property type="entry name" value="Cyt_P450_sf"/>
</dbReference>
<dbReference type="GO" id="GO:0016125">
    <property type="term" value="P:sterol metabolic process"/>
    <property type="evidence" value="ECO:0007669"/>
    <property type="project" value="TreeGrafter"/>
</dbReference>
<keyword evidence="1" id="KW-0479">Metal-binding</keyword>
<dbReference type="PANTHER" id="PTHR24286:SF37">
    <property type="entry name" value="CYTOCHROME P450 724B1"/>
    <property type="match status" value="1"/>
</dbReference>
<evidence type="ECO:0000256" key="1">
    <source>
        <dbReference type="ARBA" id="ARBA00022723"/>
    </source>
</evidence>
<dbReference type="SUPFAM" id="SSF48264">
    <property type="entry name" value="Cytochrome P450"/>
    <property type="match status" value="1"/>
</dbReference>
<dbReference type="Gene3D" id="1.10.630.10">
    <property type="entry name" value="Cytochrome P450"/>
    <property type="match status" value="1"/>
</dbReference>
<dbReference type="Pfam" id="PF00067">
    <property type="entry name" value="p450"/>
    <property type="match status" value="1"/>
</dbReference>
<evidence type="ECO:0008006" key="5">
    <source>
        <dbReference type="Google" id="ProtNLM"/>
    </source>
</evidence>
<dbReference type="InterPro" id="IPR001128">
    <property type="entry name" value="Cyt_P450"/>
</dbReference>
<evidence type="ECO:0000256" key="2">
    <source>
        <dbReference type="ARBA" id="ARBA00023004"/>
    </source>
</evidence>
<keyword evidence="2" id="KW-0408">Iron</keyword>
<dbReference type="PANTHER" id="PTHR24286">
    <property type="entry name" value="CYTOCHROME P450 26"/>
    <property type="match status" value="1"/>
</dbReference>
<dbReference type="GO" id="GO:0004497">
    <property type="term" value="F:monooxygenase activity"/>
    <property type="evidence" value="ECO:0007669"/>
    <property type="project" value="InterPro"/>
</dbReference>
<proteinExistence type="predicted"/>
<evidence type="ECO:0000313" key="3">
    <source>
        <dbReference type="EMBL" id="KAK4342201.1"/>
    </source>
</evidence>
<comment type="caution">
    <text evidence="3">The sequence shown here is derived from an EMBL/GenBank/DDBJ whole genome shotgun (WGS) entry which is preliminary data.</text>
</comment>